<dbReference type="Proteomes" id="UP000770015">
    <property type="component" value="Unassembled WGS sequence"/>
</dbReference>
<comment type="caution">
    <text evidence="4">The sequence shown here is derived from an EMBL/GenBank/DDBJ whole genome shotgun (WGS) entry which is preliminary data.</text>
</comment>
<sequence length="692" mass="76966">MRLISALSASLSLLSAADGLVIARNDQPVCRQDKPYEVYYNVNGKTHGDKSRTLTQQGYRPVSLSLSGPSDSTAYAAVWAQQNGTAFKTIYDVDQKTYDAWVDEWRGKGYVSTHVAATGAAGSAVFAGVMEQFDAGRWFQECGLKAPWDMLNATNGVPTLTKGFQMYGEKGARQYCLLYHENFDNQLQTVFEASDSWVPNYEATVRAETAKRFWRSENLWVSDDGILVPTFANTAVGTWAALDGLSEDELATEITAHKTEGRMPINLQAAGSGKDAKYSVIFAQTHTPRPRKWTTTGTISGFVDNAAAETEIDEIFRAWMKRNGVRQAQFAMAINGTTISEKGFTWAESDRAIVQPDDRFLLASVSKMFTYASISRLIDEGKLNLTTAVYPFLGYEHSDPRGVNITVNNLLEHTGGDDREKRGDIAFMFRDVAYDMPTNGSVAATLRDVIEYMIKRPLDFTPDPFAWPAYSNYGTMVMSYLVENITAVPFMDYLRDEILNGLDVRLYETAGEAHTNDNIVTESKLTGLDPRNPKNYYNVPAVYGGDGSIREETAGAFSLAASASTIAQFIGNHSVSSIGPRTHYGTRQGTVEGARTHAASDQVDWAVTINTRDFAGAPEEEWIDLISYKLNSVFYNHQLVNEYCGWQLPFRTRILSPEPDTEIPVLSKENCIKVERDYRRMDMEGDVVVDKL</sequence>
<organism evidence="4 5">
    <name type="scientific">Plectosphaerella plurivora</name>
    <dbReference type="NCBI Taxonomy" id="936078"/>
    <lineage>
        <taxon>Eukaryota</taxon>
        <taxon>Fungi</taxon>
        <taxon>Dikarya</taxon>
        <taxon>Ascomycota</taxon>
        <taxon>Pezizomycotina</taxon>
        <taxon>Sordariomycetes</taxon>
        <taxon>Hypocreomycetidae</taxon>
        <taxon>Glomerellales</taxon>
        <taxon>Plectosphaerellaceae</taxon>
        <taxon>Plectosphaerella</taxon>
    </lineage>
</organism>
<dbReference type="InterPro" id="IPR050491">
    <property type="entry name" value="AmpC-like"/>
</dbReference>
<evidence type="ECO:0000256" key="1">
    <source>
        <dbReference type="ARBA" id="ARBA00038215"/>
    </source>
</evidence>
<dbReference type="PANTHER" id="PTHR46825">
    <property type="entry name" value="D-ALANYL-D-ALANINE-CARBOXYPEPTIDASE/ENDOPEPTIDASE AMPH"/>
    <property type="match status" value="1"/>
</dbReference>
<proteinExistence type="inferred from homology"/>
<feature type="domain" description="Beta-lactamase-related" evidence="3">
    <location>
        <begin position="312"/>
        <end position="575"/>
    </location>
</feature>
<evidence type="ECO:0000313" key="5">
    <source>
        <dbReference type="Proteomes" id="UP000770015"/>
    </source>
</evidence>
<gene>
    <name evidence="4" type="ORF">F5X68DRAFT_254119</name>
</gene>
<reference evidence="4" key="1">
    <citation type="journal article" date="2021" name="Nat. Commun.">
        <title>Genetic determinants of endophytism in the Arabidopsis root mycobiome.</title>
        <authorList>
            <person name="Mesny F."/>
            <person name="Miyauchi S."/>
            <person name="Thiergart T."/>
            <person name="Pickel B."/>
            <person name="Atanasova L."/>
            <person name="Karlsson M."/>
            <person name="Huettel B."/>
            <person name="Barry K.W."/>
            <person name="Haridas S."/>
            <person name="Chen C."/>
            <person name="Bauer D."/>
            <person name="Andreopoulos W."/>
            <person name="Pangilinan J."/>
            <person name="LaButti K."/>
            <person name="Riley R."/>
            <person name="Lipzen A."/>
            <person name="Clum A."/>
            <person name="Drula E."/>
            <person name="Henrissat B."/>
            <person name="Kohler A."/>
            <person name="Grigoriev I.V."/>
            <person name="Martin F.M."/>
            <person name="Hacquard S."/>
        </authorList>
    </citation>
    <scope>NUCLEOTIDE SEQUENCE</scope>
    <source>
        <strain evidence="4">MPI-SDFR-AT-0117</strain>
    </source>
</reference>
<name>A0A9P8VGK5_9PEZI</name>
<feature type="signal peptide" evidence="2">
    <location>
        <begin position="1"/>
        <end position="19"/>
    </location>
</feature>
<protein>
    <submittedName>
        <fullName evidence="4">Beta-lactamase/transpeptidase-like protein</fullName>
    </submittedName>
</protein>
<dbReference type="InterPro" id="IPR012338">
    <property type="entry name" value="Beta-lactam/transpept-like"/>
</dbReference>
<evidence type="ECO:0000256" key="2">
    <source>
        <dbReference type="SAM" id="SignalP"/>
    </source>
</evidence>
<feature type="chain" id="PRO_5040466128" evidence="2">
    <location>
        <begin position="20"/>
        <end position="692"/>
    </location>
</feature>
<dbReference type="Pfam" id="PF00144">
    <property type="entry name" value="Beta-lactamase"/>
    <property type="match status" value="1"/>
</dbReference>
<dbReference type="InterPro" id="IPR001466">
    <property type="entry name" value="Beta-lactam-related"/>
</dbReference>
<dbReference type="OrthoDB" id="5946976at2759"/>
<dbReference type="EMBL" id="JAGSXJ010000007">
    <property type="protein sequence ID" value="KAH6689663.1"/>
    <property type="molecule type" value="Genomic_DNA"/>
</dbReference>
<evidence type="ECO:0000259" key="3">
    <source>
        <dbReference type="Pfam" id="PF00144"/>
    </source>
</evidence>
<accession>A0A9P8VGK5</accession>
<dbReference type="InterPro" id="IPR049511">
    <property type="entry name" value="PGH-like_rpt"/>
</dbReference>
<comment type="similarity">
    <text evidence="1">Belongs to the peptidase S12 family.</text>
</comment>
<dbReference type="Pfam" id="PF17660">
    <property type="entry name" value="BTRD1"/>
    <property type="match status" value="3"/>
</dbReference>
<dbReference type="Gene3D" id="3.40.710.10">
    <property type="entry name" value="DD-peptidase/beta-lactamase superfamily"/>
    <property type="match status" value="1"/>
</dbReference>
<keyword evidence="5" id="KW-1185">Reference proteome</keyword>
<dbReference type="PANTHER" id="PTHR46825:SF9">
    <property type="entry name" value="BETA-LACTAMASE-RELATED DOMAIN-CONTAINING PROTEIN"/>
    <property type="match status" value="1"/>
</dbReference>
<evidence type="ECO:0000313" key="4">
    <source>
        <dbReference type="EMBL" id="KAH6689663.1"/>
    </source>
</evidence>
<dbReference type="AlphaFoldDB" id="A0A9P8VGK5"/>
<dbReference type="SUPFAM" id="SSF56601">
    <property type="entry name" value="beta-lactamase/transpeptidase-like"/>
    <property type="match status" value="1"/>
</dbReference>
<keyword evidence="2" id="KW-0732">Signal</keyword>